<keyword evidence="2" id="KW-1185">Reference proteome</keyword>
<comment type="caution">
    <text evidence="1">The sequence shown here is derived from an EMBL/GenBank/DDBJ whole genome shotgun (WGS) entry which is preliminary data.</text>
</comment>
<accession>A0AAN8RBT6</accession>
<dbReference type="SUPFAM" id="SSF81383">
    <property type="entry name" value="F-box domain"/>
    <property type="match status" value="1"/>
</dbReference>
<proteinExistence type="predicted"/>
<reference evidence="1 2" key="1">
    <citation type="submission" date="2019-10" db="EMBL/GenBank/DDBJ databases">
        <authorList>
            <person name="Palmer J.M."/>
        </authorList>
    </citation>
    <scope>NUCLEOTIDE SEQUENCE [LARGE SCALE GENOMIC DNA]</scope>
    <source>
        <strain evidence="1 2">TWF718</strain>
    </source>
</reference>
<organism evidence="1 2">
    <name type="scientific">Orbilia javanica</name>
    <dbReference type="NCBI Taxonomy" id="47235"/>
    <lineage>
        <taxon>Eukaryota</taxon>
        <taxon>Fungi</taxon>
        <taxon>Dikarya</taxon>
        <taxon>Ascomycota</taxon>
        <taxon>Pezizomycotina</taxon>
        <taxon>Orbiliomycetes</taxon>
        <taxon>Orbiliales</taxon>
        <taxon>Orbiliaceae</taxon>
        <taxon>Orbilia</taxon>
    </lineage>
</organism>
<evidence type="ECO:0000313" key="2">
    <source>
        <dbReference type="Proteomes" id="UP001313282"/>
    </source>
</evidence>
<dbReference type="SUPFAM" id="SSF52047">
    <property type="entry name" value="RNI-like"/>
    <property type="match status" value="1"/>
</dbReference>
<name>A0AAN8RBT6_9PEZI</name>
<evidence type="ECO:0000313" key="1">
    <source>
        <dbReference type="EMBL" id="KAK6330917.1"/>
    </source>
</evidence>
<evidence type="ECO:0008006" key="3">
    <source>
        <dbReference type="Google" id="ProtNLM"/>
    </source>
</evidence>
<dbReference type="AlphaFoldDB" id="A0AAN8RBT6"/>
<dbReference type="EMBL" id="JAVHNR010000011">
    <property type="protein sequence ID" value="KAK6330917.1"/>
    <property type="molecule type" value="Genomic_DNA"/>
</dbReference>
<protein>
    <recommendedName>
        <fullName evidence="3">F-box domain-containing protein</fullName>
    </recommendedName>
</protein>
<dbReference type="InterPro" id="IPR036047">
    <property type="entry name" value="F-box-like_dom_sf"/>
</dbReference>
<dbReference type="Proteomes" id="UP001313282">
    <property type="component" value="Unassembled WGS sequence"/>
</dbReference>
<sequence>MTSPQTTLTTLSPELLYSILNNVDNEDLYRLLFVCKYTYHAAHAELRSSLGCIKRWPTVKGSNGKCSCFGSRHVFRRLLSTGHDRTSLNEGNIRTVGICAQSLRDDTVRRALAEGIKSGRLRPRYFVLKFNHYGDSMRSFDEPWYSIREYCRSSQVSLLLSIRDYNIRSTLDFITGHTDKVTDLNISFTFGSPQFNSNPEALIKDLSTILTATPNLKTLELSFSDPDEEYRTWPIHERSNLLTDLQIAFNSLKRLQTLRIKGTFIHPSFFLKTPESVKTLELRCMTTPTWWLGFATYPFKNVENLVLYHETGESQWRDVESEKSHGLDINSPDFKFNINSVAISSLKKFSGRAPLFGPSDLLKCVLANNKGLGRKHKFRQNWGDEVLPAIDSCAMVMLDCLSETVTRNKKQYTRKYLQLHGESEEQCVREFMKKCLQDLGSQMTDMYSTNF</sequence>
<gene>
    <name evidence="1" type="ORF">TWF718_003113</name>
</gene>